<dbReference type="Pfam" id="PF22704">
    <property type="entry name" value="CBM13-like"/>
    <property type="match status" value="1"/>
</dbReference>
<dbReference type="CDD" id="cd04081">
    <property type="entry name" value="CBM35_galactosidase-like"/>
    <property type="match status" value="1"/>
</dbReference>
<dbReference type="PROSITE" id="PS51175">
    <property type="entry name" value="CBM6"/>
    <property type="match status" value="1"/>
</dbReference>
<dbReference type="Gene3D" id="2.115.10.20">
    <property type="entry name" value="Glycosyl hydrolase domain, family 43"/>
    <property type="match status" value="2"/>
</dbReference>
<organism evidence="3 4">
    <name type="scientific">Lachnellula arida</name>
    <dbReference type="NCBI Taxonomy" id="1316785"/>
    <lineage>
        <taxon>Eukaryota</taxon>
        <taxon>Fungi</taxon>
        <taxon>Dikarya</taxon>
        <taxon>Ascomycota</taxon>
        <taxon>Pezizomycotina</taxon>
        <taxon>Leotiomycetes</taxon>
        <taxon>Helotiales</taxon>
        <taxon>Lachnaceae</taxon>
        <taxon>Lachnellula</taxon>
    </lineage>
</organism>
<evidence type="ECO:0000313" key="4">
    <source>
        <dbReference type="Proteomes" id="UP000469559"/>
    </source>
</evidence>
<comment type="caution">
    <text evidence="3">The sequence shown here is derived from an EMBL/GenBank/DDBJ whole genome shotgun (WGS) entry which is preliminary data.</text>
</comment>
<reference evidence="3 4" key="1">
    <citation type="submission" date="2018-05" db="EMBL/GenBank/DDBJ databases">
        <title>Whole genome sequencing for identification of molecular markers to develop diagnostic detection tools for the regulated plant pathogen Lachnellula willkommii.</title>
        <authorList>
            <person name="Giroux E."/>
            <person name="Bilodeau G."/>
        </authorList>
    </citation>
    <scope>NUCLEOTIDE SEQUENCE [LARGE SCALE GENOMIC DNA]</scope>
    <source>
        <strain evidence="3 4">CBS 203.66</strain>
    </source>
</reference>
<gene>
    <name evidence="3" type="ORF">LARI1_G004543</name>
</gene>
<dbReference type="PANTHER" id="PTHR22925">
    <property type="entry name" value="GLYCOSYL HYDROLASE 43 FAMILY MEMBER"/>
    <property type="match status" value="1"/>
</dbReference>
<dbReference type="Gene3D" id="2.60.120.260">
    <property type="entry name" value="Galactose-binding domain-like"/>
    <property type="match status" value="1"/>
</dbReference>
<protein>
    <recommendedName>
        <fullName evidence="2">CBM6 domain-containing protein</fullName>
    </recommendedName>
</protein>
<dbReference type="GO" id="GO:0030246">
    <property type="term" value="F:carbohydrate binding"/>
    <property type="evidence" value="ECO:0007669"/>
    <property type="project" value="InterPro"/>
</dbReference>
<sequence length="412" mass="43488">MLFPLLSTVLFATLSIASLQIVPGASITATGTNQHLQAHGGSITYTNGLYYLIGENKLNGSAFQSVNCYSSADLVQWAFVGELLSVGTSGGDLGTGRVVERPHVLWNEGAGEWVMWMHIDDSSYGEAKAGVATSDSICGTYSYIIDKLSSDYLTVESATYLWANPASFEASAIYKSGDTYFAFASHESGWAPNDNVYCTATSLSGPWSSWALFAPSGTDTYSSQTAGVVEVDGTVMYFNTFLSQKQANKQTSSIVMCCVDKEQNNEVNWILNSNSWSTGPSETTPEAEASTNTLSGGAEVVACSGCSGSKSVGYIGGSPGGKLLFPNISSSVATTTTIRIHYTNADATQRYASVVVNGVSHVVAFIPTPDDNTPGTATLTVPLESGSANTIEFEAYNGGWAPNIDRLMVPVS</sequence>
<feature type="signal peptide" evidence="1">
    <location>
        <begin position="1"/>
        <end position="24"/>
    </location>
</feature>
<feature type="domain" description="CBM6" evidence="2">
    <location>
        <begin position="283"/>
        <end position="410"/>
    </location>
</feature>
<accession>A0A8T9BJP6</accession>
<dbReference type="PANTHER" id="PTHR22925:SF3">
    <property type="entry name" value="GLYCOSYL HYDROLASE FAMILY PROTEIN 43"/>
    <property type="match status" value="1"/>
</dbReference>
<proteinExistence type="predicted"/>
<dbReference type="SUPFAM" id="SSF75005">
    <property type="entry name" value="Arabinanase/levansucrase/invertase"/>
    <property type="match status" value="1"/>
</dbReference>
<keyword evidence="1" id="KW-0732">Signal</keyword>
<dbReference type="InterPro" id="IPR005084">
    <property type="entry name" value="CBM6"/>
</dbReference>
<evidence type="ECO:0000256" key="1">
    <source>
        <dbReference type="SAM" id="SignalP"/>
    </source>
</evidence>
<dbReference type="Proteomes" id="UP000469559">
    <property type="component" value="Unassembled WGS sequence"/>
</dbReference>
<dbReference type="OrthoDB" id="9970295at2759"/>
<dbReference type="InterPro" id="IPR023296">
    <property type="entry name" value="Glyco_hydro_beta-prop_sf"/>
</dbReference>
<dbReference type="SUPFAM" id="SSF49785">
    <property type="entry name" value="Galactose-binding domain-like"/>
    <property type="match status" value="1"/>
</dbReference>
<evidence type="ECO:0000313" key="3">
    <source>
        <dbReference type="EMBL" id="TVY18569.1"/>
    </source>
</evidence>
<dbReference type="InterPro" id="IPR055240">
    <property type="entry name" value="CBM13-like"/>
</dbReference>
<evidence type="ECO:0000259" key="2">
    <source>
        <dbReference type="PROSITE" id="PS51175"/>
    </source>
</evidence>
<dbReference type="EMBL" id="QGMF01000162">
    <property type="protein sequence ID" value="TVY18569.1"/>
    <property type="molecule type" value="Genomic_DNA"/>
</dbReference>
<dbReference type="AlphaFoldDB" id="A0A8T9BJP6"/>
<name>A0A8T9BJP6_9HELO</name>
<feature type="chain" id="PRO_5035822030" description="CBM6 domain-containing protein" evidence="1">
    <location>
        <begin position="25"/>
        <end position="412"/>
    </location>
</feature>
<keyword evidence="4" id="KW-1185">Reference proteome</keyword>
<dbReference type="InterPro" id="IPR008979">
    <property type="entry name" value="Galactose-bd-like_sf"/>
</dbReference>